<evidence type="ECO:0000313" key="17">
    <source>
        <dbReference type="EMBL" id="CAB4734597.1"/>
    </source>
</evidence>
<dbReference type="NCBIfam" id="NF010932">
    <property type="entry name" value="PRK14352.1"/>
    <property type="match status" value="1"/>
</dbReference>
<keyword evidence="12" id="KW-0961">Cell wall biogenesis/degradation</keyword>
<evidence type="ECO:0000256" key="4">
    <source>
        <dbReference type="ARBA" id="ARBA00022695"/>
    </source>
</evidence>
<keyword evidence="9" id="KW-0573">Peptidoglycan synthesis</keyword>
<dbReference type="GO" id="GO:0008360">
    <property type="term" value="P:regulation of cell shape"/>
    <property type="evidence" value="ECO:0007669"/>
    <property type="project" value="UniProtKB-KW"/>
</dbReference>
<evidence type="ECO:0000256" key="9">
    <source>
        <dbReference type="ARBA" id="ARBA00022984"/>
    </source>
</evidence>
<dbReference type="Pfam" id="PF12804">
    <property type="entry name" value="NTP_transf_3"/>
    <property type="match status" value="1"/>
</dbReference>
<gene>
    <name evidence="17" type="ORF">UFOPK2761_00770</name>
</gene>
<dbReference type="GO" id="GO:0006048">
    <property type="term" value="P:UDP-N-acetylglucosamine biosynthetic process"/>
    <property type="evidence" value="ECO:0007669"/>
    <property type="project" value="InterPro"/>
</dbReference>
<dbReference type="Gene3D" id="3.90.550.10">
    <property type="entry name" value="Spore Coat Polysaccharide Biosynthesis Protein SpsA, Chain A"/>
    <property type="match status" value="1"/>
</dbReference>
<keyword evidence="10" id="KW-0511">Multifunctional enzyme</keyword>
<dbReference type="InterPro" id="IPR029044">
    <property type="entry name" value="Nucleotide-diphossugar_trans"/>
</dbReference>
<dbReference type="GO" id="GO:0003977">
    <property type="term" value="F:UDP-N-acetylglucosamine diphosphorylase activity"/>
    <property type="evidence" value="ECO:0007669"/>
    <property type="project" value="UniProtKB-EC"/>
</dbReference>
<dbReference type="PANTHER" id="PTHR43584:SF3">
    <property type="entry name" value="BIFUNCTIONAL PROTEIN GLMU"/>
    <property type="match status" value="1"/>
</dbReference>
<dbReference type="InterPro" id="IPR025877">
    <property type="entry name" value="MobA-like_NTP_Trfase"/>
</dbReference>
<dbReference type="EMBL" id="CAEZYQ010000004">
    <property type="protein sequence ID" value="CAB4734597.1"/>
    <property type="molecule type" value="Genomic_DNA"/>
</dbReference>
<dbReference type="Gene3D" id="2.160.10.10">
    <property type="entry name" value="Hexapeptide repeat proteins"/>
    <property type="match status" value="1"/>
</dbReference>
<evidence type="ECO:0000256" key="15">
    <source>
        <dbReference type="SAM" id="MobiDB-lite"/>
    </source>
</evidence>
<evidence type="ECO:0000256" key="7">
    <source>
        <dbReference type="ARBA" id="ARBA00022842"/>
    </source>
</evidence>
<keyword evidence="3" id="KW-0808">Transferase</keyword>
<dbReference type="GO" id="GO:0071555">
    <property type="term" value="P:cell wall organization"/>
    <property type="evidence" value="ECO:0007669"/>
    <property type="project" value="UniProtKB-KW"/>
</dbReference>
<dbReference type="GO" id="GO:0000902">
    <property type="term" value="P:cell morphogenesis"/>
    <property type="evidence" value="ECO:0007669"/>
    <property type="project" value="InterPro"/>
</dbReference>
<dbReference type="GO" id="GO:0009252">
    <property type="term" value="P:peptidoglycan biosynthetic process"/>
    <property type="evidence" value="ECO:0007669"/>
    <property type="project" value="UniProtKB-KW"/>
</dbReference>
<evidence type="ECO:0000256" key="13">
    <source>
        <dbReference type="ARBA" id="ARBA00048247"/>
    </source>
</evidence>
<sequence length="497" mass="50834">MAEPVLKDLTVVVLAAGGGTRMRSKTPKVLHEIGGRSLVGHVLAAVAETSPRSVVAVVGHQRELVAPHVSALLPDCLLAVQEEQKGTGHAVRVAVEAAGTTSGTVLVAYGDTPLLTGQSLRDFVAEHEAAQRAVSLLSGDVAEPAGYGRVVRDADGEVLAIVEHKDATAEQLEITEINSGIMAFEAGFLLDALPRLGNDNAKGEYYLTDLVGLAREAGLMVGAHVLADVVQTEGANDRAQLAALGRLLNDRVVDHWMREGVTVVDPATTWIDVHVDLGRDVTILPGTQLLGATTIGEDAVVGPDTTLKDCEVGAGARVVRTHAELAVVGDDAQVGPFSYLRPGTRLGAGGKIGGFVETKNAVIGDGAKVPHLSYVGDAEIGEGANIGAGTIVANYDGVAKHRTVVGRHARTGSNNTFVAPVVIGDGASTGGGTVVRGEVPAGALAVSAGPMRVIEGWAQERRAGTAQAEAAEAAGRETAGGPEVTDDSSQASAGELG</sequence>
<dbReference type="InterPro" id="IPR011004">
    <property type="entry name" value="Trimer_LpxA-like_sf"/>
</dbReference>
<evidence type="ECO:0000256" key="6">
    <source>
        <dbReference type="ARBA" id="ARBA00022737"/>
    </source>
</evidence>
<evidence type="ECO:0000256" key="5">
    <source>
        <dbReference type="ARBA" id="ARBA00022723"/>
    </source>
</evidence>
<evidence type="ECO:0000256" key="1">
    <source>
        <dbReference type="ARBA" id="ARBA00001946"/>
    </source>
</evidence>
<evidence type="ECO:0000256" key="10">
    <source>
        <dbReference type="ARBA" id="ARBA00023268"/>
    </source>
</evidence>
<dbReference type="InterPro" id="IPR038009">
    <property type="entry name" value="GlmU_C_LbH"/>
</dbReference>
<feature type="compositionally biased region" description="Low complexity" evidence="15">
    <location>
        <begin position="464"/>
        <end position="481"/>
    </location>
</feature>
<dbReference type="NCBIfam" id="TIGR01173">
    <property type="entry name" value="glmU"/>
    <property type="match status" value="1"/>
</dbReference>
<dbReference type="InterPro" id="IPR005882">
    <property type="entry name" value="Bifunctional_GlmU"/>
</dbReference>
<keyword evidence="4" id="KW-0548">Nucleotidyltransferase</keyword>
<evidence type="ECO:0000256" key="12">
    <source>
        <dbReference type="ARBA" id="ARBA00023316"/>
    </source>
</evidence>
<dbReference type="SUPFAM" id="SSF51161">
    <property type="entry name" value="Trimeric LpxA-like enzymes"/>
    <property type="match status" value="1"/>
</dbReference>
<dbReference type="GO" id="GO:0005737">
    <property type="term" value="C:cytoplasm"/>
    <property type="evidence" value="ECO:0007669"/>
    <property type="project" value="InterPro"/>
</dbReference>
<keyword evidence="7" id="KW-0460">Magnesium</keyword>
<evidence type="ECO:0000256" key="2">
    <source>
        <dbReference type="ARBA" id="ARBA00022490"/>
    </source>
</evidence>
<dbReference type="InterPro" id="IPR050065">
    <property type="entry name" value="GlmU-like"/>
</dbReference>
<keyword evidence="8" id="KW-0133">Cell shape</keyword>
<name>A0A6J6SJ27_9ZZZZ</name>
<reference evidence="17" key="1">
    <citation type="submission" date="2020-05" db="EMBL/GenBank/DDBJ databases">
        <authorList>
            <person name="Chiriac C."/>
            <person name="Salcher M."/>
            <person name="Ghai R."/>
            <person name="Kavagutti S V."/>
        </authorList>
    </citation>
    <scope>NUCLEOTIDE SEQUENCE</scope>
</reference>
<dbReference type="HAMAP" id="MF_01631">
    <property type="entry name" value="GlmU"/>
    <property type="match status" value="1"/>
</dbReference>
<feature type="region of interest" description="Disordered" evidence="15">
    <location>
        <begin position="460"/>
        <end position="497"/>
    </location>
</feature>
<feature type="compositionally biased region" description="Polar residues" evidence="15">
    <location>
        <begin position="487"/>
        <end position="497"/>
    </location>
</feature>
<evidence type="ECO:0000256" key="8">
    <source>
        <dbReference type="ARBA" id="ARBA00022960"/>
    </source>
</evidence>
<dbReference type="AlphaFoldDB" id="A0A6J6SJ27"/>
<dbReference type="GO" id="GO:0000287">
    <property type="term" value="F:magnesium ion binding"/>
    <property type="evidence" value="ECO:0007669"/>
    <property type="project" value="InterPro"/>
</dbReference>
<protein>
    <submittedName>
        <fullName evidence="17">Unannotated protein</fullName>
    </submittedName>
</protein>
<keyword evidence="2" id="KW-0963">Cytoplasm</keyword>
<evidence type="ECO:0000259" key="16">
    <source>
        <dbReference type="Pfam" id="PF12804"/>
    </source>
</evidence>
<evidence type="ECO:0000256" key="14">
    <source>
        <dbReference type="ARBA" id="ARBA00048493"/>
    </source>
</evidence>
<comment type="catalytic activity">
    <reaction evidence="14">
        <text>N-acetyl-alpha-D-glucosamine 1-phosphate + UTP + H(+) = UDP-N-acetyl-alpha-D-glucosamine + diphosphate</text>
        <dbReference type="Rhea" id="RHEA:13509"/>
        <dbReference type="ChEBI" id="CHEBI:15378"/>
        <dbReference type="ChEBI" id="CHEBI:33019"/>
        <dbReference type="ChEBI" id="CHEBI:46398"/>
        <dbReference type="ChEBI" id="CHEBI:57705"/>
        <dbReference type="ChEBI" id="CHEBI:57776"/>
        <dbReference type="EC" id="2.7.7.23"/>
    </reaction>
</comment>
<comment type="cofactor">
    <cofactor evidence="1">
        <name>Mg(2+)</name>
        <dbReference type="ChEBI" id="CHEBI:18420"/>
    </cofactor>
</comment>
<dbReference type="SUPFAM" id="SSF53448">
    <property type="entry name" value="Nucleotide-diphospho-sugar transferases"/>
    <property type="match status" value="1"/>
</dbReference>
<dbReference type="CDD" id="cd02540">
    <property type="entry name" value="GT2_GlmU_N_bac"/>
    <property type="match status" value="1"/>
</dbReference>
<dbReference type="CDD" id="cd03353">
    <property type="entry name" value="LbH_GlmU_C"/>
    <property type="match status" value="1"/>
</dbReference>
<evidence type="ECO:0000256" key="11">
    <source>
        <dbReference type="ARBA" id="ARBA00023315"/>
    </source>
</evidence>
<keyword evidence="6" id="KW-0677">Repeat</keyword>
<organism evidence="17">
    <name type="scientific">freshwater metagenome</name>
    <dbReference type="NCBI Taxonomy" id="449393"/>
    <lineage>
        <taxon>unclassified sequences</taxon>
        <taxon>metagenomes</taxon>
        <taxon>ecological metagenomes</taxon>
    </lineage>
</organism>
<evidence type="ECO:0000256" key="3">
    <source>
        <dbReference type="ARBA" id="ARBA00022679"/>
    </source>
</evidence>
<dbReference type="GO" id="GO:0019134">
    <property type="term" value="F:glucosamine-1-phosphate N-acetyltransferase activity"/>
    <property type="evidence" value="ECO:0007669"/>
    <property type="project" value="UniProtKB-EC"/>
</dbReference>
<keyword evidence="11" id="KW-0012">Acyltransferase</keyword>
<comment type="catalytic activity">
    <reaction evidence="13">
        <text>alpha-D-glucosamine 1-phosphate + acetyl-CoA = N-acetyl-alpha-D-glucosamine 1-phosphate + CoA + H(+)</text>
        <dbReference type="Rhea" id="RHEA:13725"/>
        <dbReference type="ChEBI" id="CHEBI:15378"/>
        <dbReference type="ChEBI" id="CHEBI:57287"/>
        <dbReference type="ChEBI" id="CHEBI:57288"/>
        <dbReference type="ChEBI" id="CHEBI:57776"/>
        <dbReference type="ChEBI" id="CHEBI:58516"/>
        <dbReference type="EC" id="2.3.1.157"/>
    </reaction>
</comment>
<proteinExistence type="inferred from homology"/>
<keyword evidence="5" id="KW-0479">Metal-binding</keyword>
<accession>A0A6J6SJ27</accession>
<dbReference type="PANTHER" id="PTHR43584">
    <property type="entry name" value="NUCLEOTIDYL TRANSFERASE"/>
    <property type="match status" value="1"/>
</dbReference>
<feature type="domain" description="MobA-like NTP transferase" evidence="16">
    <location>
        <begin position="11"/>
        <end position="153"/>
    </location>
</feature>